<feature type="region of interest" description="Disordered" evidence="1">
    <location>
        <begin position="42"/>
        <end position="65"/>
    </location>
</feature>
<dbReference type="AlphaFoldDB" id="A0A8S9UKV1"/>
<name>A0A8S9UKV1_PHYIN</name>
<gene>
    <name evidence="2" type="ORF">GN958_ATG11129</name>
</gene>
<evidence type="ECO:0000256" key="1">
    <source>
        <dbReference type="SAM" id="MobiDB-lite"/>
    </source>
</evidence>
<comment type="caution">
    <text evidence="2">The sequence shown here is derived from an EMBL/GenBank/DDBJ whole genome shotgun (WGS) entry which is preliminary data.</text>
</comment>
<organism evidence="2 3">
    <name type="scientific">Phytophthora infestans</name>
    <name type="common">Potato late blight agent</name>
    <name type="synonym">Botrytis infestans</name>
    <dbReference type="NCBI Taxonomy" id="4787"/>
    <lineage>
        <taxon>Eukaryota</taxon>
        <taxon>Sar</taxon>
        <taxon>Stramenopiles</taxon>
        <taxon>Oomycota</taxon>
        <taxon>Peronosporomycetes</taxon>
        <taxon>Peronosporales</taxon>
        <taxon>Peronosporaceae</taxon>
        <taxon>Phytophthora</taxon>
    </lineage>
</organism>
<accession>A0A8S9UKV1</accession>
<proteinExistence type="predicted"/>
<protein>
    <submittedName>
        <fullName evidence="2">Uncharacterized protein</fullName>
    </submittedName>
</protein>
<evidence type="ECO:0000313" key="2">
    <source>
        <dbReference type="EMBL" id="KAF4139644.1"/>
    </source>
</evidence>
<sequence>MDSGNALEGEDRCRRNVSVKQELLEIAEEIVKEVLTYSERAKRGKKQKARLNPYGVQKSRKMKHRKQLKPVRDSARVYNARTMKAMLAKVYILVPGAREELEEFRRHLSDYAIDLSPPEVIAIDDDEFDLWPEGVDFITECTNEEEIKFW</sequence>
<dbReference type="EMBL" id="JAACNO010001551">
    <property type="protein sequence ID" value="KAF4139644.1"/>
    <property type="molecule type" value="Genomic_DNA"/>
</dbReference>
<reference evidence="2" key="1">
    <citation type="submission" date="2020-03" db="EMBL/GenBank/DDBJ databases">
        <title>Hybrid Assembly of Korean Phytophthora infestans isolates.</title>
        <authorList>
            <person name="Prokchorchik M."/>
            <person name="Lee Y."/>
            <person name="Seo J."/>
            <person name="Cho J.-H."/>
            <person name="Park Y.-E."/>
            <person name="Jang D.-C."/>
            <person name="Im J.-S."/>
            <person name="Choi J.-G."/>
            <person name="Park H.-J."/>
            <person name="Lee G.-B."/>
            <person name="Lee Y.-G."/>
            <person name="Hong S.-Y."/>
            <person name="Cho K."/>
            <person name="Sohn K.H."/>
        </authorList>
    </citation>
    <scope>NUCLEOTIDE SEQUENCE</scope>
    <source>
        <strain evidence="2">KR_2_A2</strain>
    </source>
</reference>
<evidence type="ECO:0000313" key="3">
    <source>
        <dbReference type="Proteomes" id="UP000704712"/>
    </source>
</evidence>
<dbReference type="Proteomes" id="UP000704712">
    <property type="component" value="Unassembled WGS sequence"/>
</dbReference>